<dbReference type="Gene3D" id="2.30.40.10">
    <property type="entry name" value="Urease, subunit C, domain 1"/>
    <property type="match status" value="1"/>
</dbReference>
<dbReference type="InterPro" id="IPR014311">
    <property type="entry name" value="Guanine_deaminase"/>
</dbReference>
<dbReference type="SUPFAM" id="SSF51556">
    <property type="entry name" value="Metallo-dependent hydrolases"/>
    <property type="match status" value="1"/>
</dbReference>
<keyword evidence="11" id="KW-1185">Reference proteome</keyword>
<evidence type="ECO:0000256" key="6">
    <source>
        <dbReference type="ARBA" id="ARBA00051148"/>
    </source>
</evidence>
<evidence type="ECO:0000313" key="10">
    <source>
        <dbReference type="EMBL" id="KZF19997.1"/>
    </source>
</evidence>
<dbReference type="Pfam" id="PF01979">
    <property type="entry name" value="Amidohydro_1"/>
    <property type="match status" value="1"/>
</dbReference>
<dbReference type="FunFam" id="3.20.20.140:FF:000022">
    <property type="entry name" value="Guanine deaminase"/>
    <property type="match status" value="1"/>
</dbReference>
<dbReference type="InterPro" id="IPR011059">
    <property type="entry name" value="Metal-dep_hydrolase_composite"/>
</dbReference>
<keyword evidence="3 8" id="KW-0479">Metal-binding</keyword>
<evidence type="ECO:0000256" key="2">
    <source>
        <dbReference type="ARBA" id="ARBA00006745"/>
    </source>
</evidence>
<proteinExistence type="inferred from homology"/>
<evidence type="ECO:0000256" key="7">
    <source>
        <dbReference type="ARBA" id="ARBA00056079"/>
    </source>
</evidence>
<evidence type="ECO:0000313" key="11">
    <source>
        <dbReference type="Proteomes" id="UP000076632"/>
    </source>
</evidence>
<dbReference type="STRING" id="1328760.A0A165A5W8"/>
<dbReference type="InterPro" id="IPR032466">
    <property type="entry name" value="Metal_Hydrolase"/>
</dbReference>
<keyword evidence="5 8" id="KW-0862">Zinc</keyword>
<evidence type="ECO:0000259" key="9">
    <source>
        <dbReference type="Pfam" id="PF01979"/>
    </source>
</evidence>
<dbReference type="InterPro" id="IPR051607">
    <property type="entry name" value="Metallo-dep_hydrolases"/>
</dbReference>
<evidence type="ECO:0000256" key="3">
    <source>
        <dbReference type="ARBA" id="ARBA00022723"/>
    </source>
</evidence>
<dbReference type="NCBIfam" id="TIGR02967">
    <property type="entry name" value="guan_deamin"/>
    <property type="match status" value="1"/>
</dbReference>
<dbReference type="UniPathway" id="UPA00603">
    <property type="reaction ID" value="UER00660"/>
</dbReference>
<evidence type="ECO:0000256" key="1">
    <source>
        <dbReference type="ARBA" id="ARBA00004984"/>
    </source>
</evidence>
<organism evidence="10 11">
    <name type="scientific">Xylona heveae (strain CBS 132557 / TC161)</name>
    <dbReference type="NCBI Taxonomy" id="1328760"/>
    <lineage>
        <taxon>Eukaryota</taxon>
        <taxon>Fungi</taxon>
        <taxon>Dikarya</taxon>
        <taxon>Ascomycota</taxon>
        <taxon>Pezizomycotina</taxon>
        <taxon>Xylonomycetes</taxon>
        <taxon>Xylonales</taxon>
        <taxon>Xylonaceae</taxon>
        <taxon>Xylona</taxon>
    </lineage>
</organism>
<dbReference type="AlphaFoldDB" id="A0A165A5W8"/>
<sequence length="467" mass="51973">MGLSDFAQATLDAPADADLPLAFHGTIIHSLTPQQVEIIEEGLIIVGSNGIITHFHKNLPLDKLDSFLVEHDFTPGSLNIQMLKRGEFLVPGFVDTHNHAPQWAQRGIGRGQLLIDWLNKTTFPHESKFKDHDYAWRTYTSCVKGFVRQGITTACYYGSFHGPATKILADICQKLGQRAFVGKCNMNRNAPDYCRDMTVEESLESTRDFIDHVRRIDPNFELVTPILTPRFAISCDGEVLAGLGQIAAEQPDLPIQTHFDEAEQEMEVTKQLFPEFKSEADLYDHFGLMTDRTILAHCIFCGEYEMQRIKERNCGVAHCPISTSTGGFFGVAPIREYLRREIKVGLGTDSGGGYSSSILDAMRLAFVISNARATATKGKDPELSLQEGFYLATLGGAQVCGLEKKIGNFGEGKIFDALLIDTVSDKYRGIIAPIEDEDSTETIFEKFLMTADDRNIVDVYVKGRQIK</sequence>
<dbReference type="InterPro" id="IPR006680">
    <property type="entry name" value="Amidohydro-rel"/>
</dbReference>
<dbReference type="Proteomes" id="UP000076632">
    <property type="component" value="Unassembled WGS sequence"/>
</dbReference>
<evidence type="ECO:0000256" key="5">
    <source>
        <dbReference type="ARBA" id="ARBA00022833"/>
    </source>
</evidence>
<dbReference type="GeneID" id="28895169"/>
<dbReference type="PANTHER" id="PTHR11271:SF49">
    <property type="entry name" value="GUANINE DEAMINASE"/>
    <property type="match status" value="1"/>
</dbReference>
<dbReference type="Gene3D" id="3.20.20.140">
    <property type="entry name" value="Metal-dependent hydrolases"/>
    <property type="match status" value="1"/>
</dbReference>
<protein>
    <recommendedName>
        <fullName evidence="8">Guanine deaminase</fullName>
        <shortName evidence="8">Guanase</shortName>
        <ecNumber evidence="8">3.5.4.3</ecNumber>
    </recommendedName>
    <alternativeName>
        <fullName evidence="8">Guanine aminohydrolase</fullName>
    </alternativeName>
</protein>
<dbReference type="EMBL" id="KV407464">
    <property type="protein sequence ID" value="KZF19997.1"/>
    <property type="molecule type" value="Genomic_DNA"/>
</dbReference>
<dbReference type="GO" id="GO:0006147">
    <property type="term" value="P:guanine catabolic process"/>
    <property type="evidence" value="ECO:0007669"/>
    <property type="project" value="UniProtKB-UniRule"/>
</dbReference>
<accession>A0A165A5W8</accession>
<dbReference type="InParanoid" id="A0A165A5W8"/>
<comment type="pathway">
    <text evidence="1 8">Purine metabolism; guanine degradation; xanthine from guanine: step 1/1.</text>
</comment>
<dbReference type="RefSeq" id="XP_018185552.1">
    <property type="nucleotide sequence ID" value="XM_018330032.1"/>
</dbReference>
<comment type="function">
    <text evidence="7 8">Catalyzes the hydrolytic deamination of guanine, producing xanthine and ammonia.</text>
</comment>
<dbReference type="OMA" id="HGVHLCD"/>
<dbReference type="GO" id="GO:0005829">
    <property type="term" value="C:cytosol"/>
    <property type="evidence" value="ECO:0007669"/>
    <property type="project" value="TreeGrafter"/>
</dbReference>
<gene>
    <name evidence="10" type="ORF">L228DRAFT_214448</name>
</gene>
<evidence type="ECO:0000256" key="8">
    <source>
        <dbReference type="RuleBase" id="RU366009"/>
    </source>
</evidence>
<dbReference type="EC" id="3.5.4.3" evidence="8"/>
<comment type="similarity">
    <text evidence="2 8">Belongs to the metallo-dependent hydrolases superfamily. ATZ/TRZ family.</text>
</comment>
<comment type="cofactor">
    <cofactor evidence="8">
        <name>Zn(2+)</name>
        <dbReference type="ChEBI" id="CHEBI:29105"/>
    </cofactor>
    <text evidence="8">Binds 1 zinc ion per subunit.</text>
</comment>
<evidence type="ECO:0000256" key="4">
    <source>
        <dbReference type="ARBA" id="ARBA00022801"/>
    </source>
</evidence>
<dbReference type="GO" id="GO:0008270">
    <property type="term" value="F:zinc ion binding"/>
    <property type="evidence" value="ECO:0007669"/>
    <property type="project" value="UniProtKB-UniRule"/>
</dbReference>
<name>A0A165A5W8_XYLHT</name>
<reference evidence="10 11" key="1">
    <citation type="journal article" date="2016" name="Fungal Biol.">
        <title>The genome of Xylona heveae provides a window into fungal endophytism.</title>
        <authorList>
            <person name="Gazis R."/>
            <person name="Kuo A."/>
            <person name="Riley R."/>
            <person name="LaButti K."/>
            <person name="Lipzen A."/>
            <person name="Lin J."/>
            <person name="Amirebrahimi M."/>
            <person name="Hesse C.N."/>
            <person name="Spatafora J.W."/>
            <person name="Henrissat B."/>
            <person name="Hainaut M."/>
            <person name="Grigoriev I.V."/>
            <person name="Hibbett D.S."/>
        </authorList>
    </citation>
    <scope>NUCLEOTIDE SEQUENCE [LARGE SCALE GENOMIC DNA]</scope>
    <source>
        <strain evidence="10 11">TC161</strain>
    </source>
</reference>
<comment type="catalytic activity">
    <reaction evidence="6 8">
        <text>guanine + H2O + H(+) = xanthine + NH4(+)</text>
        <dbReference type="Rhea" id="RHEA:14665"/>
        <dbReference type="ChEBI" id="CHEBI:15377"/>
        <dbReference type="ChEBI" id="CHEBI:15378"/>
        <dbReference type="ChEBI" id="CHEBI:16235"/>
        <dbReference type="ChEBI" id="CHEBI:17712"/>
        <dbReference type="ChEBI" id="CHEBI:28938"/>
        <dbReference type="EC" id="3.5.4.3"/>
    </reaction>
</comment>
<dbReference type="PANTHER" id="PTHR11271">
    <property type="entry name" value="GUANINE DEAMINASE"/>
    <property type="match status" value="1"/>
</dbReference>
<dbReference type="GO" id="GO:0008892">
    <property type="term" value="F:guanine deaminase activity"/>
    <property type="evidence" value="ECO:0007669"/>
    <property type="project" value="UniProtKB-UniRule"/>
</dbReference>
<keyword evidence="4 8" id="KW-0378">Hydrolase</keyword>
<feature type="domain" description="Amidohydrolase-related" evidence="9">
    <location>
        <begin position="88"/>
        <end position="465"/>
    </location>
</feature>
<dbReference type="OrthoDB" id="194468at2759"/>